<feature type="transmembrane region" description="Helical" evidence="2">
    <location>
        <begin position="130"/>
        <end position="150"/>
    </location>
</feature>
<protein>
    <submittedName>
        <fullName evidence="3">Uncharacterized protein</fullName>
    </submittedName>
</protein>
<gene>
    <name evidence="3" type="ORF">ACIPSN_18725</name>
</gene>
<proteinExistence type="predicted"/>
<evidence type="ECO:0000313" key="3">
    <source>
        <dbReference type="EMBL" id="MFJ5323351.1"/>
    </source>
</evidence>
<feature type="non-terminal residue" evidence="3">
    <location>
        <position position="530"/>
    </location>
</feature>
<organism evidence="3 4">
    <name type="scientific">Pectobacterium parvum</name>
    <dbReference type="NCBI Taxonomy" id="2778550"/>
    <lineage>
        <taxon>Bacteria</taxon>
        <taxon>Pseudomonadati</taxon>
        <taxon>Pseudomonadota</taxon>
        <taxon>Gammaproteobacteria</taxon>
        <taxon>Enterobacterales</taxon>
        <taxon>Pectobacteriaceae</taxon>
        <taxon>Pectobacterium</taxon>
    </lineage>
</organism>
<keyword evidence="4" id="KW-1185">Reference proteome</keyword>
<evidence type="ECO:0000256" key="1">
    <source>
        <dbReference type="SAM" id="MobiDB-lite"/>
    </source>
</evidence>
<comment type="caution">
    <text evidence="3">The sequence shown here is derived from an EMBL/GenBank/DDBJ whole genome shotgun (WGS) entry which is preliminary data.</text>
</comment>
<feature type="compositionally biased region" description="Polar residues" evidence="1">
    <location>
        <begin position="421"/>
        <end position="433"/>
    </location>
</feature>
<keyword evidence="2" id="KW-0472">Membrane</keyword>
<evidence type="ECO:0000313" key="4">
    <source>
        <dbReference type="Proteomes" id="UP001617714"/>
    </source>
</evidence>
<feature type="compositionally biased region" description="Basic and acidic residues" evidence="1">
    <location>
        <begin position="455"/>
        <end position="468"/>
    </location>
</feature>
<keyword evidence="2" id="KW-1133">Transmembrane helix</keyword>
<accession>A0ABW8G319</accession>
<feature type="region of interest" description="Disordered" evidence="1">
    <location>
        <begin position="404"/>
        <end position="530"/>
    </location>
</feature>
<reference evidence="3 4" key="1">
    <citation type="submission" date="2024-10" db="EMBL/GenBank/DDBJ databases">
        <authorList>
            <person name="Lu C.-H."/>
        </authorList>
    </citation>
    <scope>NUCLEOTIDE SEQUENCE [LARGE SCALE GENOMIC DNA]</scope>
    <source>
        <strain evidence="3 4">22QBSP01-2</strain>
    </source>
</reference>
<name>A0ABW8G319_9GAMM</name>
<evidence type="ECO:0000256" key="2">
    <source>
        <dbReference type="SAM" id="Phobius"/>
    </source>
</evidence>
<feature type="compositionally biased region" description="Basic and acidic residues" evidence="1">
    <location>
        <begin position="407"/>
        <end position="420"/>
    </location>
</feature>
<feature type="compositionally biased region" description="Low complexity" evidence="1">
    <location>
        <begin position="489"/>
        <end position="511"/>
    </location>
</feature>
<dbReference type="Proteomes" id="UP001617714">
    <property type="component" value="Unassembled WGS sequence"/>
</dbReference>
<keyword evidence="2" id="KW-0812">Transmembrane</keyword>
<sequence>MNNGILTNTPHKLSTLNINSSEDKVRRPNRSSNVSSGLTSQLKYINNSSEQLYHGVKNEIPTKRSTHLWNYLWSFSRDRSAELNDDVEDDPLTEILAEGEFIRLQAESLKDSNNKQEFYRRWKGSYLKRGLVGMGLLTGAGVIGGIWHYAGRHGYNENKGDFVFPTSITPLSNFVASCHDFQMPFDRTTLPSDLFISRNCEYNLEMDFIKNMVTQSLDFIPEINPSIREKRSIPVNNINIPYLILTIVQDQTIDWRMRNEFDLIFRQADTSPDVRHAKSSEEKHIKLLLKTIQITQQCIDNNKYGYVKYNSFESFSDILKKLWTTANNLPDLYSKNAVEKFKENYGDISTTTEPHNSSDASHGTTVPIPITEHRIIDNTVGNDTSVGAVSIAVDFVGSAAEDATESATKDAAESAAKDATESATEGATESATEGATKGAVGSAAEDATEDATESATKDAAESAAKDATESATEGATESATEGATKGAVGSAAEDATESATEGATESATKGAVGSAAEDATESATKGAVGS</sequence>
<dbReference type="EMBL" id="JBIXKD010000025">
    <property type="protein sequence ID" value="MFJ5323351.1"/>
    <property type="molecule type" value="Genomic_DNA"/>
</dbReference>